<dbReference type="InterPro" id="IPR037519">
    <property type="entry name" value="LITAF_fam"/>
</dbReference>
<dbReference type="AlphaFoldDB" id="A0AAD9MT00"/>
<dbReference type="EMBL" id="JAODUP010000737">
    <property type="protein sequence ID" value="KAK2144682.1"/>
    <property type="molecule type" value="Genomic_DNA"/>
</dbReference>
<dbReference type="InterPro" id="IPR006629">
    <property type="entry name" value="LITAF"/>
</dbReference>
<protein>
    <recommendedName>
        <fullName evidence="10">LITAF domain-containing protein</fullName>
    </recommendedName>
</protein>
<dbReference type="GO" id="GO:0008270">
    <property type="term" value="F:zinc ion binding"/>
    <property type="evidence" value="ECO:0007669"/>
    <property type="project" value="TreeGrafter"/>
</dbReference>
<accession>A0AAD9MT00</accession>
<evidence type="ECO:0000259" key="10">
    <source>
        <dbReference type="PROSITE" id="PS51837"/>
    </source>
</evidence>
<keyword evidence="9" id="KW-0812">Transmembrane</keyword>
<comment type="subcellular location">
    <subcellularLocation>
        <location evidence="2">Endosome membrane</location>
        <topology evidence="2">Peripheral membrane protein</topology>
    </subcellularLocation>
    <subcellularLocation>
        <location evidence="1">Late endosome membrane</location>
    </subcellularLocation>
    <subcellularLocation>
        <location evidence="3">Lysosome membrane</location>
        <topology evidence="3">Peripheral membrane protein</topology>
        <orientation evidence="3">Cytoplasmic side</orientation>
    </subcellularLocation>
</comment>
<evidence type="ECO:0000256" key="3">
    <source>
        <dbReference type="ARBA" id="ARBA00004630"/>
    </source>
</evidence>
<evidence type="ECO:0000256" key="7">
    <source>
        <dbReference type="ARBA" id="ARBA00023136"/>
    </source>
</evidence>
<dbReference type="Proteomes" id="UP001208570">
    <property type="component" value="Unassembled WGS sequence"/>
</dbReference>
<evidence type="ECO:0000256" key="6">
    <source>
        <dbReference type="ARBA" id="ARBA00022833"/>
    </source>
</evidence>
<organism evidence="11 12">
    <name type="scientific">Paralvinella palmiformis</name>
    <dbReference type="NCBI Taxonomy" id="53620"/>
    <lineage>
        <taxon>Eukaryota</taxon>
        <taxon>Metazoa</taxon>
        <taxon>Spiralia</taxon>
        <taxon>Lophotrochozoa</taxon>
        <taxon>Annelida</taxon>
        <taxon>Polychaeta</taxon>
        <taxon>Sedentaria</taxon>
        <taxon>Canalipalpata</taxon>
        <taxon>Terebellida</taxon>
        <taxon>Terebelliformia</taxon>
        <taxon>Alvinellidae</taxon>
        <taxon>Paralvinella</taxon>
    </lineage>
</organism>
<dbReference type="PROSITE" id="PS51837">
    <property type="entry name" value="LITAF"/>
    <property type="match status" value="1"/>
</dbReference>
<evidence type="ECO:0000256" key="8">
    <source>
        <dbReference type="SAM" id="MobiDB-lite"/>
    </source>
</evidence>
<name>A0AAD9MT00_9ANNE</name>
<evidence type="ECO:0000256" key="4">
    <source>
        <dbReference type="ARBA" id="ARBA00005975"/>
    </source>
</evidence>
<dbReference type="PANTHER" id="PTHR23292">
    <property type="entry name" value="LIPOPOLYSACCHARIDE-INDUCED TUMOR NECROSIS FACTOR-ALPHA FACTOR"/>
    <property type="match status" value="1"/>
</dbReference>
<evidence type="ECO:0000313" key="11">
    <source>
        <dbReference type="EMBL" id="KAK2144682.1"/>
    </source>
</evidence>
<dbReference type="GO" id="GO:0005765">
    <property type="term" value="C:lysosomal membrane"/>
    <property type="evidence" value="ECO:0007669"/>
    <property type="project" value="UniProtKB-SubCell"/>
</dbReference>
<dbReference type="GO" id="GO:0031902">
    <property type="term" value="C:late endosome membrane"/>
    <property type="evidence" value="ECO:0007669"/>
    <property type="project" value="UniProtKB-SubCell"/>
</dbReference>
<gene>
    <name evidence="11" type="ORF">LSH36_737g03002</name>
</gene>
<reference evidence="11" key="1">
    <citation type="journal article" date="2023" name="Mol. Biol. Evol.">
        <title>Third-Generation Sequencing Reveals the Adaptive Role of the Epigenome in Three Deep-Sea Polychaetes.</title>
        <authorList>
            <person name="Perez M."/>
            <person name="Aroh O."/>
            <person name="Sun Y."/>
            <person name="Lan Y."/>
            <person name="Juniper S.K."/>
            <person name="Young C.R."/>
            <person name="Angers B."/>
            <person name="Qian P.Y."/>
        </authorList>
    </citation>
    <scope>NUCLEOTIDE SEQUENCE</scope>
    <source>
        <strain evidence="11">P08H-3</strain>
    </source>
</reference>
<feature type="transmembrane region" description="Helical" evidence="9">
    <location>
        <begin position="121"/>
        <end position="143"/>
    </location>
</feature>
<keyword evidence="7 9" id="KW-0472">Membrane</keyword>
<dbReference type="Pfam" id="PF10601">
    <property type="entry name" value="zf-LITAF-like"/>
    <property type="match status" value="1"/>
</dbReference>
<evidence type="ECO:0000256" key="2">
    <source>
        <dbReference type="ARBA" id="ARBA00004481"/>
    </source>
</evidence>
<proteinExistence type="inferred from homology"/>
<dbReference type="PANTHER" id="PTHR23292:SF6">
    <property type="entry name" value="FI16602P1-RELATED"/>
    <property type="match status" value="1"/>
</dbReference>
<evidence type="ECO:0000256" key="9">
    <source>
        <dbReference type="SAM" id="Phobius"/>
    </source>
</evidence>
<evidence type="ECO:0000313" key="12">
    <source>
        <dbReference type="Proteomes" id="UP001208570"/>
    </source>
</evidence>
<keyword evidence="12" id="KW-1185">Reference proteome</keyword>
<feature type="domain" description="LITAF" evidence="10">
    <location>
        <begin position="81"/>
        <end position="165"/>
    </location>
</feature>
<sequence length="166" mass="17795">MDNPAMNPAPPPYSANNDDTPVIPANATTPASVPQEPPPKYELPKDGPYAEESSNNVLPAGYPQTGQQYPIQLQPGYGSTVNQTIIIRNGGLGSNPCVMECLNCHTMVTTQPTYVSGGLTWLTAGLICLFGCWLGCCLIPFCVPELQDVEHRCPSCGKLLGTFQRL</sequence>
<keyword evidence="9" id="KW-1133">Transmembrane helix</keyword>
<comment type="caution">
    <text evidence="11">The sequence shown here is derived from an EMBL/GenBank/DDBJ whole genome shotgun (WGS) entry which is preliminary data.</text>
</comment>
<feature type="region of interest" description="Disordered" evidence="8">
    <location>
        <begin position="1"/>
        <end position="61"/>
    </location>
</feature>
<comment type="similarity">
    <text evidence="4">Belongs to the CDIP1/LITAF family.</text>
</comment>
<keyword evidence="6" id="KW-0862">Zinc</keyword>
<evidence type="ECO:0000256" key="5">
    <source>
        <dbReference type="ARBA" id="ARBA00022723"/>
    </source>
</evidence>
<evidence type="ECO:0000256" key="1">
    <source>
        <dbReference type="ARBA" id="ARBA00004414"/>
    </source>
</evidence>
<keyword evidence="5" id="KW-0479">Metal-binding</keyword>
<dbReference type="SMART" id="SM00714">
    <property type="entry name" value="LITAF"/>
    <property type="match status" value="1"/>
</dbReference>